<evidence type="ECO:0000256" key="14">
    <source>
        <dbReference type="ARBA" id="ARBA00023211"/>
    </source>
</evidence>
<dbReference type="GO" id="GO:0030145">
    <property type="term" value="F:manganese ion binding"/>
    <property type="evidence" value="ECO:0007669"/>
    <property type="project" value="UniProtKB-UniRule"/>
</dbReference>
<evidence type="ECO:0000256" key="4">
    <source>
        <dbReference type="ARBA" id="ARBA00004904"/>
    </source>
</evidence>
<comment type="function">
    <text evidence="2 20">Catalyzes the conversion of D-ribulose 5-phosphate to formate and 3,4-dihydroxy-2-butanone 4-phosphate.</text>
</comment>
<reference evidence="22 23" key="1">
    <citation type="submission" date="2019-06" db="EMBL/GenBank/DDBJ databases">
        <title>Genome sequencing of plant associated microbes to promote plant fitness in Sorghum bicolor and Oryza sativa.</title>
        <authorList>
            <person name="Coleman-Derr D."/>
        </authorList>
    </citation>
    <scope>NUCLEOTIDE SEQUENCE [LARGE SCALE GENOMIC DNA]</scope>
    <source>
        <strain evidence="22 23">KV-663</strain>
    </source>
</reference>
<dbReference type="OrthoDB" id="9793111at2"/>
<evidence type="ECO:0000256" key="3">
    <source>
        <dbReference type="ARBA" id="ARBA00004853"/>
    </source>
</evidence>
<accession>A0A543HJ11</accession>
<dbReference type="HAMAP" id="MF_00180">
    <property type="entry name" value="RibB"/>
    <property type="match status" value="1"/>
</dbReference>
<dbReference type="GO" id="GO:0009231">
    <property type="term" value="P:riboflavin biosynthetic process"/>
    <property type="evidence" value="ECO:0007669"/>
    <property type="project" value="UniProtKB-UniRule"/>
</dbReference>
<dbReference type="NCBIfam" id="NF001591">
    <property type="entry name" value="PRK00393.1"/>
    <property type="match status" value="1"/>
</dbReference>
<keyword evidence="7 20" id="KW-0686">Riboflavin biosynthesis</keyword>
<evidence type="ECO:0000256" key="16">
    <source>
        <dbReference type="ARBA" id="ARBA00043932"/>
    </source>
</evidence>
<dbReference type="InterPro" id="IPR036144">
    <property type="entry name" value="RibA-like_sf"/>
</dbReference>
<dbReference type="NCBIfam" id="TIGR00506">
    <property type="entry name" value="ribB"/>
    <property type="match status" value="1"/>
</dbReference>
<keyword evidence="10 19" id="KW-0378">Hydrolase</keyword>
<dbReference type="RefSeq" id="WP_141845656.1">
    <property type="nucleotide sequence ID" value="NZ_VFPM01000003.1"/>
</dbReference>
<dbReference type="EMBL" id="VFPM01000003">
    <property type="protein sequence ID" value="TQM58304.1"/>
    <property type="molecule type" value="Genomic_DNA"/>
</dbReference>
<feature type="active site" description="Nucleophile" evidence="19">
    <location>
        <position position="335"/>
    </location>
</feature>
<feature type="active site" description="Proton acceptor" evidence="19">
    <location>
        <position position="333"/>
    </location>
</feature>
<evidence type="ECO:0000256" key="6">
    <source>
        <dbReference type="ARBA" id="ARBA00011738"/>
    </source>
</evidence>
<evidence type="ECO:0000256" key="1">
    <source>
        <dbReference type="ARBA" id="ARBA00000141"/>
    </source>
</evidence>
<keyword evidence="23" id="KW-1185">Reference proteome</keyword>
<evidence type="ECO:0000256" key="15">
    <source>
        <dbReference type="ARBA" id="ARBA00023239"/>
    </source>
</evidence>
<dbReference type="SUPFAM" id="SSF142695">
    <property type="entry name" value="RibA-like"/>
    <property type="match status" value="1"/>
</dbReference>
<feature type="binding site" evidence="20">
    <location>
        <begin position="28"/>
        <end position="29"/>
    </location>
    <ligand>
        <name>D-ribulose 5-phosphate</name>
        <dbReference type="ChEBI" id="CHEBI:58121"/>
    </ligand>
</feature>
<dbReference type="InterPro" id="IPR000422">
    <property type="entry name" value="DHBP_synthase_RibB"/>
</dbReference>
<keyword evidence="12 20" id="KW-0460">Magnesium</keyword>
<dbReference type="Pfam" id="PF00925">
    <property type="entry name" value="GTP_cyclohydro2"/>
    <property type="match status" value="1"/>
</dbReference>
<feature type="binding site" evidence="19">
    <location>
        <position position="321"/>
    </location>
    <ligand>
        <name>GTP</name>
        <dbReference type="ChEBI" id="CHEBI:37565"/>
    </ligand>
</feature>
<evidence type="ECO:0000256" key="7">
    <source>
        <dbReference type="ARBA" id="ARBA00022619"/>
    </source>
</evidence>
<feature type="binding site" evidence="19">
    <location>
        <position position="277"/>
    </location>
    <ligand>
        <name>GTP</name>
        <dbReference type="ChEBI" id="CHEBI:37565"/>
    </ligand>
</feature>
<feature type="binding site" evidence="20">
    <location>
        <position position="33"/>
    </location>
    <ligand>
        <name>D-ribulose 5-phosphate</name>
        <dbReference type="ChEBI" id="CHEBI:58121"/>
    </ligand>
</feature>
<comment type="similarity">
    <text evidence="5">In the N-terminal section; belongs to the DHBP synthase family.</text>
</comment>
<gene>
    <name evidence="19" type="primary">ribA</name>
    <name evidence="20" type="synonym">ribB</name>
    <name evidence="22" type="ORF">FBY41_3667</name>
</gene>
<evidence type="ECO:0000256" key="10">
    <source>
        <dbReference type="ARBA" id="ARBA00022801"/>
    </source>
</evidence>
<dbReference type="GO" id="GO:0003935">
    <property type="term" value="F:GTP cyclohydrolase II activity"/>
    <property type="evidence" value="ECO:0007669"/>
    <property type="project" value="UniProtKB-UniRule"/>
</dbReference>
<feature type="binding site" evidence="20">
    <location>
        <position position="29"/>
    </location>
    <ligand>
        <name>Mg(2+)</name>
        <dbReference type="ChEBI" id="CHEBI:18420"/>
        <label>2</label>
    </ligand>
</feature>
<comment type="cofactor">
    <cofactor evidence="19">
        <name>Zn(2+)</name>
        <dbReference type="ChEBI" id="CHEBI:29105"/>
    </cofactor>
    <text evidence="19">Binds 1 zinc ion per subunit.</text>
</comment>
<dbReference type="EC" id="4.1.99.12" evidence="20"/>
<dbReference type="SUPFAM" id="SSF55821">
    <property type="entry name" value="YrdC/RibB"/>
    <property type="match status" value="1"/>
</dbReference>
<feature type="binding site" evidence="19">
    <location>
        <begin position="299"/>
        <end position="301"/>
    </location>
    <ligand>
        <name>GTP</name>
        <dbReference type="ChEBI" id="CHEBI:37565"/>
    </ligand>
</feature>
<dbReference type="HAMAP" id="MF_00179">
    <property type="entry name" value="RibA"/>
    <property type="match status" value="1"/>
</dbReference>
<dbReference type="FunFam" id="3.40.50.10990:FF:000001">
    <property type="entry name" value="Riboflavin biosynthesis protein RibBA"/>
    <property type="match status" value="1"/>
</dbReference>
<evidence type="ECO:0000256" key="11">
    <source>
        <dbReference type="ARBA" id="ARBA00022833"/>
    </source>
</evidence>
<dbReference type="InterPro" id="IPR032677">
    <property type="entry name" value="GTP_cyclohydro_II"/>
</dbReference>
<feature type="binding site" evidence="19">
    <location>
        <position position="272"/>
    </location>
    <ligand>
        <name>Zn(2+)</name>
        <dbReference type="ChEBI" id="CHEBI:29105"/>
        <note>catalytic</note>
    </ligand>
</feature>
<dbReference type="Proteomes" id="UP000316747">
    <property type="component" value="Unassembled WGS sequence"/>
</dbReference>
<keyword evidence="8 20" id="KW-0479">Metal-binding</keyword>
<comment type="subunit">
    <text evidence="6 20">Homodimer.</text>
</comment>
<dbReference type="GO" id="GO:0008270">
    <property type="term" value="F:zinc ion binding"/>
    <property type="evidence" value="ECO:0007669"/>
    <property type="project" value="UniProtKB-UniRule"/>
</dbReference>
<comment type="catalytic activity">
    <reaction evidence="1 20">
        <text>D-ribulose 5-phosphate = (2S)-2-hydroxy-3-oxobutyl phosphate + formate + H(+)</text>
        <dbReference type="Rhea" id="RHEA:18457"/>
        <dbReference type="ChEBI" id="CHEBI:15378"/>
        <dbReference type="ChEBI" id="CHEBI:15740"/>
        <dbReference type="ChEBI" id="CHEBI:58121"/>
        <dbReference type="ChEBI" id="CHEBI:58830"/>
        <dbReference type="EC" id="4.1.99.12"/>
    </reaction>
</comment>
<evidence type="ECO:0000256" key="17">
    <source>
        <dbReference type="ARBA" id="ARBA00049295"/>
    </source>
</evidence>
<dbReference type="UniPathway" id="UPA00275">
    <property type="reaction ID" value="UER00399"/>
</dbReference>
<comment type="cofactor">
    <cofactor evidence="20">
        <name>Mg(2+)</name>
        <dbReference type="ChEBI" id="CHEBI:18420"/>
    </cofactor>
    <cofactor evidence="20">
        <name>Mn(2+)</name>
        <dbReference type="ChEBI" id="CHEBI:29035"/>
    </cofactor>
    <text evidence="20">Binds 2 divalent metal cations per subunit. Magnesium or manganese.</text>
</comment>
<feature type="binding site" evidence="20">
    <location>
        <position position="144"/>
    </location>
    <ligand>
        <name>Mg(2+)</name>
        <dbReference type="ChEBI" id="CHEBI:18420"/>
        <label>2</label>
    </ligand>
</feature>
<evidence type="ECO:0000256" key="13">
    <source>
        <dbReference type="ARBA" id="ARBA00023134"/>
    </source>
</evidence>
<dbReference type="GO" id="GO:0005829">
    <property type="term" value="C:cytosol"/>
    <property type="evidence" value="ECO:0007669"/>
    <property type="project" value="TreeGrafter"/>
</dbReference>
<dbReference type="InterPro" id="IPR000926">
    <property type="entry name" value="RibA"/>
</dbReference>
<feature type="binding site" evidence="20">
    <location>
        <begin position="141"/>
        <end position="145"/>
    </location>
    <ligand>
        <name>D-ribulose 5-phosphate</name>
        <dbReference type="ChEBI" id="CHEBI:58121"/>
    </ligand>
</feature>
<organism evidence="22 23">
    <name type="scientific">Humibacillus xanthopallidus</name>
    <dbReference type="NCBI Taxonomy" id="412689"/>
    <lineage>
        <taxon>Bacteria</taxon>
        <taxon>Bacillati</taxon>
        <taxon>Actinomycetota</taxon>
        <taxon>Actinomycetes</taxon>
        <taxon>Micrococcales</taxon>
        <taxon>Intrasporangiaceae</taxon>
        <taxon>Humibacillus</taxon>
    </lineage>
</organism>
<comment type="catalytic activity">
    <reaction evidence="17 19">
        <text>GTP + 4 H2O = 2,5-diamino-6-hydroxy-4-(5-phosphoribosylamino)-pyrimidine + formate + 2 phosphate + 3 H(+)</text>
        <dbReference type="Rhea" id="RHEA:23704"/>
        <dbReference type="ChEBI" id="CHEBI:15377"/>
        <dbReference type="ChEBI" id="CHEBI:15378"/>
        <dbReference type="ChEBI" id="CHEBI:15740"/>
        <dbReference type="ChEBI" id="CHEBI:37565"/>
        <dbReference type="ChEBI" id="CHEBI:43474"/>
        <dbReference type="ChEBI" id="CHEBI:58614"/>
        <dbReference type="EC" id="3.5.4.25"/>
    </reaction>
</comment>
<dbReference type="PANTHER" id="PTHR21327">
    <property type="entry name" value="GTP CYCLOHYDROLASE II-RELATED"/>
    <property type="match status" value="1"/>
</dbReference>
<name>A0A543HJ11_9MICO</name>
<dbReference type="PANTHER" id="PTHR21327:SF18">
    <property type="entry name" value="3,4-DIHYDROXY-2-BUTANONE 4-PHOSPHATE SYNTHASE"/>
    <property type="match status" value="1"/>
</dbReference>
<keyword evidence="14 20" id="KW-0464">Manganese</keyword>
<dbReference type="PIRSF" id="PIRSF001259">
    <property type="entry name" value="RibA"/>
    <property type="match status" value="1"/>
</dbReference>
<dbReference type="InterPro" id="IPR017945">
    <property type="entry name" value="DHBP_synth_RibB-like_a/b_dom"/>
</dbReference>
<feature type="site" description="Essential for catalytic activity" evidence="20">
    <location>
        <position position="127"/>
    </location>
</feature>
<evidence type="ECO:0000256" key="9">
    <source>
        <dbReference type="ARBA" id="ARBA00022741"/>
    </source>
</evidence>
<feature type="domain" description="GTP cyclohydrolase II" evidence="21">
    <location>
        <begin position="208"/>
        <end position="374"/>
    </location>
</feature>
<dbReference type="AlphaFoldDB" id="A0A543HJ11"/>
<comment type="similarity">
    <text evidence="18 20">Belongs to the DHBP synthase family.</text>
</comment>
<dbReference type="Gene3D" id="3.90.870.10">
    <property type="entry name" value="DHBP synthase"/>
    <property type="match status" value="1"/>
</dbReference>
<feature type="binding site" evidence="20">
    <location>
        <position position="29"/>
    </location>
    <ligand>
        <name>Mg(2+)</name>
        <dbReference type="ChEBI" id="CHEBI:18420"/>
        <label>1</label>
    </ligand>
</feature>
<proteinExistence type="inferred from homology"/>
<dbReference type="GO" id="GO:0008686">
    <property type="term" value="F:3,4-dihydroxy-2-butanone-4-phosphate synthase activity"/>
    <property type="evidence" value="ECO:0007669"/>
    <property type="project" value="UniProtKB-UniRule"/>
</dbReference>
<comment type="pathway">
    <text evidence="4 20">Cofactor biosynthesis; riboflavin biosynthesis; 2-hydroxy-3-oxobutyl phosphate from D-ribulose 5-phosphate: step 1/1.</text>
</comment>
<keyword evidence="9 19" id="KW-0547">Nucleotide-binding</keyword>
<feature type="binding site" evidence="19">
    <location>
        <position position="356"/>
    </location>
    <ligand>
        <name>GTP</name>
        <dbReference type="ChEBI" id="CHEBI:37565"/>
    </ligand>
</feature>
<protein>
    <recommendedName>
        <fullName evidence="19 20">Multifunctional fusion protein</fullName>
    </recommendedName>
    <domain>
        <recommendedName>
            <fullName evidence="19">GTP cyclohydrolase-2</fullName>
            <ecNumber evidence="19">3.5.4.25</ecNumber>
        </recommendedName>
        <alternativeName>
            <fullName evidence="19">GTP cyclohydrolase II</fullName>
        </alternativeName>
    </domain>
    <domain>
        <recommendedName>
            <fullName evidence="20">3,4-dihydroxy-2-butanone 4-phosphate synthase</fullName>
            <shortName evidence="20">DHBP synthase</shortName>
            <ecNumber evidence="20">4.1.99.12</ecNumber>
        </recommendedName>
    </domain>
</protein>
<feature type="site" description="Essential for catalytic activity" evidence="20">
    <location>
        <position position="165"/>
    </location>
</feature>
<evidence type="ECO:0000256" key="20">
    <source>
        <dbReference type="HAMAP-Rule" id="MF_00180"/>
    </source>
</evidence>
<dbReference type="Gene3D" id="3.40.50.10990">
    <property type="entry name" value="GTP cyclohydrolase II"/>
    <property type="match status" value="1"/>
</dbReference>
<sequence length="416" mass="44169">MSGLATVEQALEALRQGRPVLVLDDEGRENEGDLVLAAETATEEWMAWTVRHSSGYLCAPMPAEVADRLELPLMVTDNRDPLRTAYTVSVDAARGVTTGISAADRLRTVQVLADPASVPTDLVRPGHVLPLRARPGGVLTRPGHTEAAADLTRLAGLAPVGVIGELVHDDGTMMRYDAVLALGAEAGLPVITIEALIAWRQRFDRVERLATTRIPTVHGTFTAHGYRDTLTGDEHVALVSPRGLQALGRPGPVLTRLHSECLTGDAFGSLRCDCGPQLQAAMARVGREGGVVVYLGGHEGRGVGLVDKLRAYAEQDAGADTVDAQTALGLPVDARDYAAGAAILHDLGAEHVVLLTNNPLKVSALRHFGVDVVAVERLHGPMGEDNAGYLITKRDRLGHDIPATPREHHGSSKETA</sequence>
<evidence type="ECO:0000256" key="18">
    <source>
        <dbReference type="ARBA" id="ARBA00060730"/>
    </source>
</evidence>
<evidence type="ECO:0000259" key="21">
    <source>
        <dbReference type="Pfam" id="PF00925"/>
    </source>
</evidence>
<keyword evidence="15 20" id="KW-0456">Lyase</keyword>
<evidence type="ECO:0000313" key="23">
    <source>
        <dbReference type="Proteomes" id="UP000316747"/>
    </source>
</evidence>
<comment type="function">
    <text evidence="16 19">Catalyzes the conversion of GTP to 2,5-diamino-6-ribosylamino-4(3H)-pyrimidinone 5'-phosphate (DARP), formate and pyrophosphate.</text>
</comment>
<dbReference type="Pfam" id="PF00926">
    <property type="entry name" value="DHBP_synthase"/>
    <property type="match status" value="1"/>
</dbReference>
<feature type="binding site" evidence="19">
    <location>
        <position position="261"/>
    </location>
    <ligand>
        <name>Zn(2+)</name>
        <dbReference type="ChEBI" id="CHEBI:29105"/>
        <note>catalytic</note>
    </ligand>
</feature>
<keyword evidence="11 19" id="KW-0862">Zinc</keyword>
<keyword evidence="13 19" id="KW-0342">GTP-binding</keyword>
<evidence type="ECO:0000256" key="2">
    <source>
        <dbReference type="ARBA" id="ARBA00002284"/>
    </source>
</evidence>
<evidence type="ECO:0000256" key="8">
    <source>
        <dbReference type="ARBA" id="ARBA00022723"/>
    </source>
</evidence>
<feature type="binding site" evidence="19">
    <location>
        <begin position="256"/>
        <end position="260"/>
    </location>
    <ligand>
        <name>GTP</name>
        <dbReference type="ChEBI" id="CHEBI:37565"/>
    </ligand>
</feature>
<evidence type="ECO:0000256" key="5">
    <source>
        <dbReference type="ARBA" id="ARBA00005520"/>
    </source>
</evidence>
<evidence type="ECO:0000313" key="22">
    <source>
        <dbReference type="EMBL" id="TQM58304.1"/>
    </source>
</evidence>
<feature type="binding site" evidence="19">
    <location>
        <position position="361"/>
    </location>
    <ligand>
        <name>GTP</name>
        <dbReference type="ChEBI" id="CHEBI:37565"/>
    </ligand>
</feature>
<evidence type="ECO:0000256" key="12">
    <source>
        <dbReference type="ARBA" id="ARBA00022842"/>
    </source>
</evidence>
<dbReference type="GO" id="GO:0005525">
    <property type="term" value="F:GTP binding"/>
    <property type="evidence" value="ECO:0007669"/>
    <property type="project" value="UniProtKB-KW"/>
</dbReference>
<comment type="caution">
    <text evidence="22">The sequence shown here is derived from an EMBL/GenBank/DDBJ whole genome shotgun (WGS) entry which is preliminary data.</text>
</comment>
<dbReference type="EC" id="3.5.4.25" evidence="19"/>
<dbReference type="CDD" id="cd00641">
    <property type="entry name" value="GTP_cyclohydro2"/>
    <property type="match status" value="1"/>
</dbReference>
<comment type="similarity">
    <text evidence="19">Belongs to the GTP cyclohydrolase II family.</text>
</comment>
<dbReference type="FunFam" id="3.90.870.10:FF:000002">
    <property type="entry name" value="3,4-dihydroxy-2-butanone 4-phosphate synthase"/>
    <property type="match status" value="1"/>
</dbReference>
<comment type="pathway">
    <text evidence="3 19">Cofactor biosynthesis; riboflavin biosynthesis; 5-amino-6-(D-ribitylamino)uracil from GTP: step 1/4.</text>
</comment>
<feature type="binding site" evidence="19">
    <location>
        <position position="274"/>
    </location>
    <ligand>
        <name>Zn(2+)</name>
        <dbReference type="ChEBI" id="CHEBI:29105"/>
        <note>catalytic</note>
    </ligand>
</feature>
<evidence type="ECO:0000256" key="19">
    <source>
        <dbReference type="HAMAP-Rule" id="MF_00179"/>
    </source>
</evidence>
<dbReference type="GO" id="GO:0000287">
    <property type="term" value="F:magnesium ion binding"/>
    <property type="evidence" value="ECO:0007669"/>
    <property type="project" value="UniProtKB-UniRule"/>
</dbReference>